<dbReference type="Pfam" id="PF13579">
    <property type="entry name" value="Glyco_trans_4_4"/>
    <property type="match status" value="1"/>
</dbReference>
<dbReference type="Gene3D" id="3.40.50.2000">
    <property type="entry name" value="Glycogen Phosphorylase B"/>
    <property type="match status" value="2"/>
</dbReference>
<dbReference type="PANTHER" id="PTHR12526">
    <property type="entry name" value="GLYCOSYLTRANSFERASE"/>
    <property type="match status" value="1"/>
</dbReference>
<organism evidence="2 3">
    <name type="scientific">Tepidiphilus thermophilus</name>
    <dbReference type="NCBI Taxonomy" id="876478"/>
    <lineage>
        <taxon>Bacteria</taxon>
        <taxon>Pseudomonadati</taxon>
        <taxon>Pseudomonadota</taxon>
        <taxon>Hydrogenophilia</taxon>
        <taxon>Hydrogenophilales</taxon>
        <taxon>Hydrogenophilaceae</taxon>
        <taxon>Tepidiphilus</taxon>
    </lineage>
</organism>
<dbReference type="OrthoDB" id="9775208at2"/>
<dbReference type="AlphaFoldDB" id="A0A0K6IXZ2"/>
<gene>
    <name evidence="2" type="ORF">Ga0061068_1274</name>
</gene>
<evidence type="ECO:0000313" key="2">
    <source>
        <dbReference type="EMBL" id="CUB08187.1"/>
    </source>
</evidence>
<accession>A0A0K6IXZ2</accession>
<dbReference type="SUPFAM" id="SSF53756">
    <property type="entry name" value="UDP-Glycosyltransferase/glycogen phosphorylase"/>
    <property type="match status" value="1"/>
</dbReference>
<dbReference type="PANTHER" id="PTHR12526:SF638">
    <property type="entry name" value="SPORE COAT PROTEIN SA"/>
    <property type="match status" value="1"/>
</dbReference>
<dbReference type="CDD" id="cd03808">
    <property type="entry name" value="GT4_CapM-like"/>
    <property type="match status" value="1"/>
</dbReference>
<keyword evidence="2" id="KW-0808">Transferase</keyword>
<dbReference type="InterPro" id="IPR028098">
    <property type="entry name" value="Glyco_trans_4-like_N"/>
</dbReference>
<sequence>MSRIALIGNQAFSLLNFRGALIEDLVAAGAEVFAFAPDYDAAARERVRALGAEPVDFSITRAFGNPMREVADIVRLARTLRRLGVDVCFSFIVKVTIYATLAARLAGVPRRVAMLEGLGFSFIEEEGQASRRKRLIRQAVVTLGRFSLPMAKPLIVLNPDDEEMAIRLRWAKPENVVCLGGIGVDLDQWRPAPPVTEPVTFLLAARLLREKGIVEYVEAARRVKARHPQVRFVLLGGLDDNPGALTEGEVRRWVQEGAIEWPGHVPVQPWLAQASVYVLPSYREGVPRSTQEAMAMGRPVITTDAPGCRETVVDGVNGFLVPVRDAEALAQRMLWFVAHPEAIGPMGAQSRRLAEERFDVREINRRLMALLGVGG</sequence>
<protein>
    <submittedName>
        <fullName evidence="2">Glycosyltransferase involved in cell wall bisynthesis</fullName>
    </submittedName>
</protein>
<evidence type="ECO:0000313" key="3">
    <source>
        <dbReference type="Proteomes" id="UP000182108"/>
    </source>
</evidence>
<dbReference type="Pfam" id="PF13692">
    <property type="entry name" value="Glyco_trans_1_4"/>
    <property type="match status" value="1"/>
</dbReference>
<reference evidence="3" key="1">
    <citation type="submission" date="2015-08" db="EMBL/GenBank/DDBJ databases">
        <authorList>
            <person name="Babu N.S."/>
            <person name="Beckwith C.J."/>
            <person name="Beseler K.G."/>
            <person name="Brison A."/>
            <person name="Carone J.V."/>
            <person name="Caskin T.P."/>
            <person name="Diamond M."/>
            <person name="Durham M.E."/>
            <person name="Foxe J.M."/>
            <person name="Go M."/>
            <person name="Henderson B.A."/>
            <person name="Jones I.B."/>
            <person name="McGettigan J.A."/>
            <person name="Micheletti S.J."/>
            <person name="Nasrallah M.E."/>
            <person name="Ortiz D."/>
            <person name="Piller C.R."/>
            <person name="Privatt S.R."/>
            <person name="Schneider S.L."/>
            <person name="Sharp S."/>
            <person name="Smith T.C."/>
            <person name="Stanton J.D."/>
            <person name="Ullery H.E."/>
            <person name="Wilson R.J."/>
            <person name="Serrano M.G."/>
            <person name="Buck G."/>
            <person name="Lee V."/>
            <person name="Wang Y."/>
            <person name="Carvalho R."/>
            <person name="Voegtly L."/>
            <person name="Shi R."/>
            <person name="Duckworth R."/>
            <person name="Johnson A."/>
            <person name="Loviza R."/>
            <person name="Walstead R."/>
            <person name="Shah Z."/>
            <person name="Kiflezghi M."/>
            <person name="Wade K."/>
            <person name="Ball S.L."/>
            <person name="Bradley K.W."/>
            <person name="Asai D.J."/>
            <person name="Bowman C.A."/>
            <person name="Russell D.A."/>
            <person name="Pope W.H."/>
            <person name="Jacobs-Sera D."/>
            <person name="Hendrix R.W."/>
            <person name="Hatfull G.F."/>
        </authorList>
    </citation>
    <scope>NUCLEOTIDE SEQUENCE [LARGE SCALE GENOMIC DNA]</scope>
    <source>
        <strain evidence="3">JCM 19170</strain>
    </source>
</reference>
<dbReference type="RefSeq" id="WP_072248010.1">
    <property type="nucleotide sequence ID" value="NZ_CYHH01000027.1"/>
</dbReference>
<evidence type="ECO:0000259" key="1">
    <source>
        <dbReference type="Pfam" id="PF13579"/>
    </source>
</evidence>
<feature type="domain" description="Glycosyltransferase subfamily 4-like N-terminal" evidence="1">
    <location>
        <begin position="20"/>
        <end position="177"/>
    </location>
</feature>
<proteinExistence type="predicted"/>
<keyword evidence="3" id="KW-1185">Reference proteome</keyword>
<dbReference type="Proteomes" id="UP000182108">
    <property type="component" value="Unassembled WGS sequence"/>
</dbReference>
<dbReference type="GO" id="GO:0016757">
    <property type="term" value="F:glycosyltransferase activity"/>
    <property type="evidence" value="ECO:0007669"/>
    <property type="project" value="UniProtKB-ARBA"/>
</dbReference>
<name>A0A0K6IXZ2_9PROT</name>
<dbReference type="EMBL" id="CYHH01000027">
    <property type="protein sequence ID" value="CUB08187.1"/>
    <property type="molecule type" value="Genomic_DNA"/>
</dbReference>